<dbReference type="EMBL" id="NEVS01000004">
    <property type="protein sequence ID" value="OZI60237.1"/>
    <property type="molecule type" value="Genomic_DNA"/>
</dbReference>
<evidence type="ECO:0000313" key="2">
    <source>
        <dbReference type="Proteomes" id="UP000215767"/>
    </source>
</evidence>
<dbReference type="Proteomes" id="UP000215767">
    <property type="component" value="Unassembled WGS sequence"/>
</dbReference>
<gene>
    <name evidence="1" type="ORF">CAL28_12400</name>
</gene>
<keyword evidence="2" id="KW-1185">Reference proteome</keyword>
<evidence type="ECO:0008006" key="3">
    <source>
        <dbReference type="Google" id="ProtNLM"/>
    </source>
</evidence>
<dbReference type="AlphaFoldDB" id="A0A261UFE1"/>
<dbReference type="CDD" id="cd15482">
    <property type="entry name" value="Sialidase_non-viral"/>
    <property type="match status" value="1"/>
</dbReference>
<evidence type="ECO:0000313" key="1">
    <source>
        <dbReference type="EMBL" id="OZI60237.1"/>
    </source>
</evidence>
<accession>A0A261UFE1</accession>
<dbReference type="SUPFAM" id="SSF110296">
    <property type="entry name" value="Oligoxyloglucan reducing end-specific cellobiohydrolase"/>
    <property type="match status" value="2"/>
</dbReference>
<sequence>MWIPRVPGQTGEGDICVNQHSGALLFAAPACGGLGVQASPDSDPRILTREHDGLATNCIGSVDIDQAAAMLTDDILGPVAVTYFAAEWPPGDEIFNRTVSIYNVETKKWRTSVLPDNFITWRVRYFGGKVYVCTEGGLAISSDGGEHWTYKTEFKAPSKPPSFDSAYAYEVDDIHIDADGSWYILCRRDQSAWLLKSVDDGQSWEMLLTIGYDFFRTLHASAGNLFVLDDRNLRVMDKERESVKLFGPTNGLDLGAGAGAAEDAVDRFTVQGGQVFIPTNVGNAVAATADIDSYPPLWQYATTAEGLPGNAVRCVMGSSYQPEVPVLAGTNTGLAASIDGGNSWSSVDNLGTTYLGRRQINDLCYSPGPTTPYYGIATEDAGFFFSSNPLLQDVSASHYTVRDGLASDRVVCVFTRMHASMQAYLGHAGEGLSWYDGQKWRVVNTGNGLAGNYVTSIRSCWYKERTRLYVCGYDRNSTGEESAVLSFSDDGGVTWTGLKTLSWRLGDPYRLFDVWSPGYPGDALYGLICNREGHDIWWAKSVDGGASWKPDRLESPLDLYIPGTDPSNPSGGSPKISSDTRGVYISVPNSTAIVNLALNDWNYAFWQQGLRQGNAGAVFVDAAGRIYQGNGASGIALSDLAYVPFYDEYRR</sequence>
<dbReference type="Gene3D" id="2.120.10.10">
    <property type="match status" value="1"/>
</dbReference>
<proteinExistence type="predicted"/>
<reference evidence="2" key="1">
    <citation type="submission" date="2017-05" db="EMBL/GenBank/DDBJ databases">
        <title>Complete and WGS of Bordetella genogroups.</title>
        <authorList>
            <person name="Spilker T."/>
            <person name="Lipuma J."/>
        </authorList>
    </citation>
    <scope>NUCLEOTIDE SEQUENCE [LARGE SCALE GENOMIC DNA]</scope>
    <source>
        <strain evidence="2">AU8856</strain>
    </source>
</reference>
<protein>
    <recommendedName>
        <fullName evidence="3">Exo-alpha-sialidase</fullName>
    </recommendedName>
</protein>
<comment type="caution">
    <text evidence="1">The sequence shown here is derived from an EMBL/GenBank/DDBJ whole genome shotgun (WGS) entry which is preliminary data.</text>
</comment>
<name>A0A261UFE1_9BORD</name>
<organism evidence="1 2">
    <name type="scientific">Bordetella genomosp. 11</name>
    <dbReference type="NCBI Taxonomy" id="1416808"/>
    <lineage>
        <taxon>Bacteria</taxon>
        <taxon>Pseudomonadati</taxon>
        <taxon>Pseudomonadota</taxon>
        <taxon>Betaproteobacteria</taxon>
        <taxon>Burkholderiales</taxon>
        <taxon>Alcaligenaceae</taxon>
        <taxon>Bordetella</taxon>
    </lineage>
</organism>